<keyword evidence="1" id="KW-0812">Transmembrane</keyword>
<dbReference type="RefSeq" id="WP_336405502.1">
    <property type="nucleotide sequence ID" value="NZ_JBAPLU010000020.1"/>
</dbReference>
<comment type="caution">
    <text evidence="2">The sequence shown here is derived from an EMBL/GenBank/DDBJ whole genome shotgun (WGS) entry which is preliminary data.</text>
</comment>
<gene>
    <name evidence="2" type="ORF">TEK04_16795</name>
</gene>
<sequence>MAQGDDADRGPVRHRVAGLLPPRRCTETRVDQVPAATAQQLDASDPQVVDLLRDEAGRRLDQQHATITQLDTKAAGLVAAGIALASYLLATDTAGFVVAAALVAHAGVVIMGLAALAARSWSNAPAPDKLLALLDKQPRQVSDVVLRAKVQAFAENAPNLVAKSDWVKLATWCLGLAMVLTCTARLT</sequence>
<evidence type="ECO:0000256" key="1">
    <source>
        <dbReference type="SAM" id="Phobius"/>
    </source>
</evidence>
<keyword evidence="3" id="KW-1185">Reference proteome</keyword>
<protein>
    <recommendedName>
        <fullName evidence="4">Holin-X, holin superfamily III</fullName>
    </recommendedName>
</protein>
<organism evidence="2 3">
    <name type="scientific">Klenkia sesuvii</name>
    <dbReference type="NCBI Taxonomy" id="3103137"/>
    <lineage>
        <taxon>Bacteria</taxon>
        <taxon>Bacillati</taxon>
        <taxon>Actinomycetota</taxon>
        <taxon>Actinomycetes</taxon>
        <taxon>Geodermatophilales</taxon>
        <taxon>Geodermatophilaceae</taxon>
        <taxon>Klenkia</taxon>
    </lineage>
</organism>
<keyword evidence="1" id="KW-1133">Transmembrane helix</keyword>
<evidence type="ECO:0000313" key="3">
    <source>
        <dbReference type="Proteomes" id="UP001361570"/>
    </source>
</evidence>
<feature type="transmembrane region" description="Helical" evidence="1">
    <location>
        <begin position="96"/>
        <end position="118"/>
    </location>
</feature>
<evidence type="ECO:0008006" key="4">
    <source>
        <dbReference type="Google" id="ProtNLM"/>
    </source>
</evidence>
<proteinExistence type="predicted"/>
<reference evidence="2 3" key="1">
    <citation type="submission" date="2024-03" db="EMBL/GenBank/DDBJ databases">
        <title>Draft genome sequence of Klenkia sp. LSe6-5.</title>
        <authorList>
            <person name="Duangmal K."/>
            <person name="Chantavorakit T."/>
        </authorList>
    </citation>
    <scope>NUCLEOTIDE SEQUENCE [LARGE SCALE GENOMIC DNA]</scope>
    <source>
        <strain evidence="2 3">LSe6-5</strain>
    </source>
</reference>
<dbReference type="EMBL" id="JBAPLU010000020">
    <property type="protein sequence ID" value="MEI4273381.1"/>
    <property type="molecule type" value="Genomic_DNA"/>
</dbReference>
<accession>A0ABU8DX08</accession>
<name>A0ABU8DX08_9ACTN</name>
<dbReference type="Proteomes" id="UP001361570">
    <property type="component" value="Unassembled WGS sequence"/>
</dbReference>
<feature type="transmembrane region" description="Helical" evidence="1">
    <location>
        <begin position="74"/>
        <end position="90"/>
    </location>
</feature>
<keyword evidence="1" id="KW-0472">Membrane</keyword>
<evidence type="ECO:0000313" key="2">
    <source>
        <dbReference type="EMBL" id="MEI4273381.1"/>
    </source>
</evidence>